<evidence type="ECO:0000256" key="2">
    <source>
        <dbReference type="SAM" id="MobiDB-lite"/>
    </source>
</evidence>
<organism evidence="4 5">
    <name type="scientific">Echria macrotheca</name>
    <dbReference type="NCBI Taxonomy" id="438768"/>
    <lineage>
        <taxon>Eukaryota</taxon>
        <taxon>Fungi</taxon>
        <taxon>Dikarya</taxon>
        <taxon>Ascomycota</taxon>
        <taxon>Pezizomycotina</taxon>
        <taxon>Sordariomycetes</taxon>
        <taxon>Sordariomycetidae</taxon>
        <taxon>Sordariales</taxon>
        <taxon>Schizotheciaceae</taxon>
        <taxon>Echria</taxon>
    </lineage>
</organism>
<feature type="domain" description="Bud22" evidence="3">
    <location>
        <begin position="220"/>
        <end position="496"/>
    </location>
</feature>
<protein>
    <submittedName>
        <fullName evidence="4">Bud-site selection protein</fullName>
    </submittedName>
</protein>
<evidence type="ECO:0000256" key="1">
    <source>
        <dbReference type="ARBA" id="ARBA00023054"/>
    </source>
</evidence>
<gene>
    <name evidence="4" type="ORF">QBC47DRAFT_338169</name>
</gene>
<dbReference type="Proteomes" id="UP001239445">
    <property type="component" value="Unassembled WGS sequence"/>
</dbReference>
<keyword evidence="1" id="KW-0175">Coiled coil</keyword>
<feature type="compositionally biased region" description="Acidic residues" evidence="2">
    <location>
        <begin position="238"/>
        <end position="278"/>
    </location>
</feature>
<feature type="region of interest" description="Disordered" evidence="2">
    <location>
        <begin position="141"/>
        <end position="497"/>
    </location>
</feature>
<dbReference type="PANTHER" id="PTHR23325:SF1">
    <property type="entry name" value="SERUM RESPONSE FACTOR-BINDING PROTEIN 1"/>
    <property type="match status" value="1"/>
</dbReference>
<dbReference type="GO" id="GO:0030490">
    <property type="term" value="P:maturation of SSU-rRNA"/>
    <property type="evidence" value="ECO:0007669"/>
    <property type="project" value="TreeGrafter"/>
</dbReference>
<dbReference type="PANTHER" id="PTHR23325">
    <property type="entry name" value="SERUM RESPONSE FACTOR-BINDING"/>
    <property type="match status" value="1"/>
</dbReference>
<dbReference type="AlphaFoldDB" id="A0AAJ0BKA7"/>
<dbReference type="Pfam" id="PF09073">
    <property type="entry name" value="BUD22"/>
    <property type="match status" value="1"/>
</dbReference>
<feature type="compositionally biased region" description="Acidic residues" evidence="2">
    <location>
        <begin position="295"/>
        <end position="316"/>
    </location>
</feature>
<name>A0AAJ0BKA7_9PEZI</name>
<proteinExistence type="predicted"/>
<evidence type="ECO:0000259" key="3">
    <source>
        <dbReference type="Pfam" id="PF09073"/>
    </source>
</evidence>
<feature type="region of interest" description="Disordered" evidence="2">
    <location>
        <begin position="27"/>
        <end position="47"/>
    </location>
</feature>
<evidence type="ECO:0000313" key="4">
    <source>
        <dbReference type="EMBL" id="KAK1759766.1"/>
    </source>
</evidence>
<evidence type="ECO:0000313" key="5">
    <source>
        <dbReference type="Proteomes" id="UP001239445"/>
    </source>
</evidence>
<dbReference type="EMBL" id="MU839828">
    <property type="protein sequence ID" value="KAK1759766.1"/>
    <property type="molecule type" value="Genomic_DNA"/>
</dbReference>
<feature type="compositionally biased region" description="Basic and acidic residues" evidence="2">
    <location>
        <begin position="400"/>
        <end position="419"/>
    </location>
</feature>
<keyword evidence="5" id="KW-1185">Reference proteome</keyword>
<dbReference type="InterPro" id="IPR037393">
    <property type="entry name" value="Bud22/SRFB1"/>
</dbReference>
<feature type="compositionally biased region" description="Acidic residues" evidence="2">
    <location>
        <begin position="207"/>
        <end position="217"/>
    </location>
</feature>
<accession>A0AAJ0BKA7</accession>
<dbReference type="InterPro" id="IPR015158">
    <property type="entry name" value="Bud22_dom"/>
</dbReference>
<dbReference type="GO" id="GO:0030686">
    <property type="term" value="C:90S preribosome"/>
    <property type="evidence" value="ECO:0007669"/>
    <property type="project" value="TreeGrafter"/>
</dbReference>
<reference evidence="4" key="1">
    <citation type="submission" date="2023-06" db="EMBL/GenBank/DDBJ databases">
        <title>Genome-scale phylogeny and comparative genomics of the fungal order Sordariales.</title>
        <authorList>
            <consortium name="Lawrence Berkeley National Laboratory"/>
            <person name="Hensen N."/>
            <person name="Bonometti L."/>
            <person name="Westerberg I."/>
            <person name="Brannstrom I.O."/>
            <person name="Guillou S."/>
            <person name="Cros-Aarteil S."/>
            <person name="Calhoun S."/>
            <person name="Haridas S."/>
            <person name="Kuo A."/>
            <person name="Mondo S."/>
            <person name="Pangilinan J."/>
            <person name="Riley R."/>
            <person name="Labutti K."/>
            <person name="Andreopoulos B."/>
            <person name="Lipzen A."/>
            <person name="Chen C."/>
            <person name="Yanf M."/>
            <person name="Daum C."/>
            <person name="Ng V."/>
            <person name="Clum A."/>
            <person name="Steindorff A."/>
            <person name="Ohm R."/>
            <person name="Martin F."/>
            <person name="Silar P."/>
            <person name="Natvig D."/>
            <person name="Lalanne C."/>
            <person name="Gautier V."/>
            <person name="Ament-Velasquez S.L."/>
            <person name="Kruys A."/>
            <person name="Hutchinson M.I."/>
            <person name="Powell A.J."/>
            <person name="Barry K."/>
            <person name="Miller A.N."/>
            <person name="Grigoriev I.V."/>
            <person name="Debuchy R."/>
            <person name="Gladieux P."/>
            <person name="Thoren M.H."/>
            <person name="Johannesson H."/>
        </authorList>
    </citation>
    <scope>NUCLEOTIDE SEQUENCE</scope>
    <source>
        <strain evidence="4">PSN4</strain>
    </source>
</reference>
<feature type="compositionally biased region" description="Gly residues" evidence="2">
    <location>
        <begin position="431"/>
        <end position="448"/>
    </location>
</feature>
<dbReference type="GO" id="GO:0005634">
    <property type="term" value="C:nucleus"/>
    <property type="evidence" value="ECO:0007669"/>
    <property type="project" value="TreeGrafter"/>
</dbReference>
<sequence>MPKRKREDDIGEAVTRARNELHHAFKTAKGFERQRQSKRLHDAKVPADKKARIEKEVVVLKSLDLHQAAHAHLCSALLRVKSVAESPKLPAEIKAGIPKPELTEDERIALHNVTSGLANRQEVRGATDNAIAAVCKALGVPVPDKRGRGKKGDSTGKPEKGKAETESRENKKPEKDQTKKLEEDDSDLAQEEKAISQLDDLLASSSGEEDSEAEGEEEAGKRSRAKPKPTTSYLDPMEITDDEADGIDDEDITDDLDPNEVTSDESDADPESEAESSESEFQGFSDAVSHSSEEVPGDDDDDDDQSGSDSDSDSDSDAISRPPNKKQKAAAPIKTSGSTFLPTLMGGYISGSESEASDIDIAPSTHKNRRGQRARQAIWEKRYKAEARHLKKQQQQQKQGGRDAGWDPKRGAVDGENKPWKRGIRNPFERGNGGDGDSGSAGGGGNSGRDGMAPQKAPPPRKRDDTGPLHPSWEAKRKAKEAQSASAPFQGKKIVFE</sequence>
<comment type="caution">
    <text evidence="4">The sequence shown here is derived from an EMBL/GenBank/DDBJ whole genome shotgun (WGS) entry which is preliminary data.</text>
</comment>
<feature type="compositionally biased region" description="Basic and acidic residues" evidence="2">
    <location>
        <begin position="143"/>
        <end position="182"/>
    </location>
</feature>
<feature type="compositionally biased region" description="Basic and acidic residues" evidence="2">
    <location>
        <begin position="378"/>
        <end position="388"/>
    </location>
</feature>